<reference evidence="3" key="1">
    <citation type="submission" date="2013-02" db="EMBL/GenBank/DDBJ databases">
        <authorList>
            <consortium name="The Broad Institute Genome Sequencing Platform"/>
            <person name="Cuomo C."/>
            <person name="Becnel J."/>
            <person name="Sanscrainte N."/>
            <person name="Walker B."/>
            <person name="Young S.K."/>
            <person name="Zeng Q."/>
            <person name="Gargeya S."/>
            <person name="Fitzgerald M."/>
            <person name="Haas B."/>
            <person name="Abouelleil A."/>
            <person name="Alvarado L."/>
            <person name="Arachchi H.M."/>
            <person name="Berlin A.M."/>
            <person name="Chapman S.B."/>
            <person name="Dewar J."/>
            <person name="Goldberg J."/>
            <person name="Griggs A."/>
            <person name="Gujja S."/>
            <person name="Hansen M."/>
            <person name="Howarth C."/>
            <person name="Imamovic A."/>
            <person name="Larimer J."/>
            <person name="McCowan C."/>
            <person name="Murphy C."/>
            <person name="Neiman D."/>
            <person name="Pearson M."/>
            <person name="Priest M."/>
            <person name="Roberts A."/>
            <person name="Saif S."/>
            <person name="Shea T."/>
            <person name="Sisk P."/>
            <person name="Sykes S."/>
            <person name="Wortman J."/>
            <person name="Nusbaum C."/>
            <person name="Birren B."/>
        </authorList>
    </citation>
    <scope>NUCLEOTIDE SEQUENCE [LARGE SCALE GENOMIC DNA]</scope>
    <source>
        <strain evidence="3">PRA339</strain>
    </source>
</reference>
<keyword evidence="1" id="KW-1133">Transmembrane helix</keyword>
<keyword evidence="1" id="KW-0812">Transmembrane</keyword>
<keyword evidence="3" id="KW-1185">Reference proteome</keyword>
<feature type="transmembrane region" description="Helical" evidence="1">
    <location>
        <begin position="130"/>
        <end position="148"/>
    </location>
</feature>
<organism evidence="2 3">
    <name type="scientific">Anncaliia algerae PRA339</name>
    <dbReference type="NCBI Taxonomy" id="1288291"/>
    <lineage>
        <taxon>Eukaryota</taxon>
        <taxon>Fungi</taxon>
        <taxon>Fungi incertae sedis</taxon>
        <taxon>Microsporidia</taxon>
        <taxon>Tubulinosematoidea</taxon>
        <taxon>Tubulinosematidae</taxon>
        <taxon>Anncaliia</taxon>
    </lineage>
</organism>
<feature type="transmembrane region" description="Helical" evidence="1">
    <location>
        <begin position="160"/>
        <end position="178"/>
    </location>
</feature>
<sequence>MPRYSNNDYSKMKDPSVKIIEVVVDKRRRNRRKFSNPKALHRLWEVALNHELICLFFLYYHQIIQSKLHLAFTIIRIVGSALLNYENESFNMRFRFFTKMIDATYLAYVALTLPSALIILNTSYCVSSVLFRYAWTSAIYLACVTILYEAFDIDVFTEGPIFGCASFVFLVNVIYQGYYCARNIVTPTCLIIVLCTSVIIYYVHCINCYFYDNRVTEPEELISQTLLTLFYSWIFVHLLFMIGGCQILPEYCYDQTQGPFSFEILWENFKNLVFFT</sequence>
<keyword evidence="1" id="KW-0472">Membrane</keyword>
<gene>
    <name evidence="2" type="ORF">H312_01870</name>
</gene>
<name>A0A059F087_9MICR</name>
<dbReference type="Proteomes" id="UP000030655">
    <property type="component" value="Unassembled WGS sequence"/>
</dbReference>
<evidence type="ECO:0000313" key="2">
    <source>
        <dbReference type="EMBL" id="KCZ80708.1"/>
    </source>
</evidence>
<dbReference type="OrthoDB" id="10274610at2759"/>
<reference evidence="2 3" key="2">
    <citation type="submission" date="2014-03" db="EMBL/GenBank/DDBJ databases">
        <title>The Genome Sequence of Anncaliia algerae insect isolate PRA339.</title>
        <authorList>
            <consortium name="The Broad Institute Genome Sequencing Platform"/>
            <consortium name="The Broad Institute Genome Sequencing Center for Infectious Disease"/>
            <person name="Cuomo C."/>
            <person name="Becnel J."/>
            <person name="Sanscrainte N."/>
            <person name="Walker B."/>
            <person name="Young S.K."/>
            <person name="Zeng Q."/>
            <person name="Gargeya S."/>
            <person name="Fitzgerald M."/>
            <person name="Haas B."/>
            <person name="Abouelleil A."/>
            <person name="Alvarado L."/>
            <person name="Arachchi H.M."/>
            <person name="Berlin A.M."/>
            <person name="Chapman S.B."/>
            <person name="Dewar J."/>
            <person name="Goldberg J."/>
            <person name="Griggs A."/>
            <person name="Gujja S."/>
            <person name="Hansen M."/>
            <person name="Howarth C."/>
            <person name="Imamovic A."/>
            <person name="Larimer J."/>
            <person name="McCowan C."/>
            <person name="Murphy C."/>
            <person name="Neiman D."/>
            <person name="Pearson M."/>
            <person name="Priest M."/>
            <person name="Roberts A."/>
            <person name="Saif S."/>
            <person name="Shea T."/>
            <person name="Sisk P."/>
            <person name="Sykes S."/>
            <person name="Wortman J."/>
            <person name="Nusbaum C."/>
            <person name="Birren B."/>
        </authorList>
    </citation>
    <scope>NUCLEOTIDE SEQUENCE [LARGE SCALE GENOMIC DNA]</scope>
    <source>
        <strain evidence="2 3">PRA339</strain>
    </source>
</reference>
<dbReference type="VEuPathDB" id="MicrosporidiaDB:H312_01870"/>
<proteinExistence type="predicted"/>
<feature type="transmembrane region" description="Helical" evidence="1">
    <location>
        <begin position="66"/>
        <end position="85"/>
    </location>
</feature>
<accession>A0A059F087</accession>
<feature type="transmembrane region" description="Helical" evidence="1">
    <location>
        <begin position="105"/>
        <end position="124"/>
    </location>
</feature>
<dbReference type="EMBL" id="KK365166">
    <property type="protein sequence ID" value="KCZ80708.1"/>
    <property type="molecule type" value="Genomic_DNA"/>
</dbReference>
<feature type="transmembrane region" description="Helical" evidence="1">
    <location>
        <begin position="184"/>
        <end position="204"/>
    </location>
</feature>
<dbReference type="HOGENOM" id="CLU_1011838_0_0_1"/>
<evidence type="ECO:0000313" key="3">
    <source>
        <dbReference type="Proteomes" id="UP000030655"/>
    </source>
</evidence>
<feature type="transmembrane region" description="Helical" evidence="1">
    <location>
        <begin position="225"/>
        <end position="243"/>
    </location>
</feature>
<dbReference type="AlphaFoldDB" id="A0A059F087"/>
<protein>
    <submittedName>
        <fullName evidence="2">Uncharacterized protein</fullName>
    </submittedName>
</protein>
<evidence type="ECO:0000256" key="1">
    <source>
        <dbReference type="SAM" id="Phobius"/>
    </source>
</evidence>